<accession>A0A0K0DZM5</accession>
<dbReference type="AlphaFoldDB" id="A0A0K0DZM5"/>
<evidence type="ECO:0000313" key="2">
    <source>
        <dbReference type="WBParaSite" id="SSTP_0000268600.1"/>
    </source>
</evidence>
<evidence type="ECO:0000313" key="1">
    <source>
        <dbReference type="Proteomes" id="UP000035681"/>
    </source>
</evidence>
<protein>
    <submittedName>
        <fullName evidence="2 3">Uncharacterized protein</fullName>
    </submittedName>
</protein>
<keyword evidence="1" id="KW-1185">Reference proteome</keyword>
<proteinExistence type="predicted"/>
<name>A0A0K0DZM5_STRER</name>
<organism evidence="2">
    <name type="scientific">Strongyloides stercoralis</name>
    <name type="common">Threadworm</name>
    <dbReference type="NCBI Taxonomy" id="6248"/>
    <lineage>
        <taxon>Eukaryota</taxon>
        <taxon>Metazoa</taxon>
        <taxon>Ecdysozoa</taxon>
        <taxon>Nematoda</taxon>
        <taxon>Chromadorea</taxon>
        <taxon>Rhabditida</taxon>
        <taxon>Tylenchina</taxon>
        <taxon>Panagrolaimomorpha</taxon>
        <taxon>Strongyloidoidea</taxon>
        <taxon>Strongyloididae</taxon>
        <taxon>Strongyloides</taxon>
    </lineage>
</organism>
<sequence>MNELIIIIIIVILCVSVFAGWLATIAFCPDQAMACLGNSNKKKQSFRRKNEKVVNKRKMTDSSEYGYNELEGMKKNFTVDDEENKDKKRNNSIENDQTRLIKKEELLKYTQKHSLKNSSSLENINEEDSQMVKPHLVMKHESTDVIEYAIVDYNSFVAVANQKDTTLPITPNNSIDIAMEDDDDLLVSCALEDSRDNITENINYPYKFQEHHLSLLTYDPTKRRESLPIPINHHRLSPTRDIIKAV</sequence>
<dbReference type="WBParaSite" id="TCONS_00001873.p1">
    <property type="protein sequence ID" value="TCONS_00001873.p1"/>
    <property type="gene ID" value="XLOC_001773"/>
</dbReference>
<evidence type="ECO:0000313" key="3">
    <source>
        <dbReference type="WBParaSite" id="TCONS_00001873.p1"/>
    </source>
</evidence>
<dbReference type="WBParaSite" id="SSTP_0000268600.1">
    <property type="protein sequence ID" value="SSTP_0000268600.1"/>
    <property type="gene ID" value="SSTP_0000268600"/>
</dbReference>
<reference evidence="2" key="1">
    <citation type="submission" date="2015-08" db="UniProtKB">
        <authorList>
            <consortium name="WormBaseParasite"/>
        </authorList>
    </citation>
    <scope>IDENTIFICATION</scope>
</reference>
<dbReference type="Proteomes" id="UP000035681">
    <property type="component" value="Unplaced"/>
</dbReference>